<dbReference type="OrthoDB" id="1523022at2"/>
<dbReference type="Pfam" id="PF02517">
    <property type="entry name" value="Rce1-like"/>
    <property type="match status" value="1"/>
</dbReference>
<evidence type="ECO:0000259" key="2">
    <source>
        <dbReference type="Pfam" id="PF02517"/>
    </source>
</evidence>
<evidence type="ECO:0000313" key="3">
    <source>
        <dbReference type="EMBL" id="PRX39991.1"/>
    </source>
</evidence>
<dbReference type="AlphaFoldDB" id="A0A2T0LD88"/>
<dbReference type="Proteomes" id="UP000237797">
    <property type="component" value="Unassembled WGS sequence"/>
</dbReference>
<dbReference type="RefSeq" id="WP_106345699.1">
    <property type="nucleotide sequence ID" value="NZ_PVNE01000018.1"/>
</dbReference>
<dbReference type="GO" id="GO:0004175">
    <property type="term" value="F:endopeptidase activity"/>
    <property type="evidence" value="ECO:0007669"/>
    <property type="project" value="UniProtKB-ARBA"/>
</dbReference>
<feature type="transmembrane region" description="Helical" evidence="1">
    <location>
        <begin position="126"/>
        <end position="142"/>
    </location>
</feature>
<dbReference type="InterPro" id="IPR003675">
    <property type="entry name" value="Rce1/LyrA-like_dom"/>
</dbReference>
<dbReference type="GO" id="GO:0080120">
    <property type="term" value="P:CAAX-box protein maturation"/>
    <property type="evidence" value="ECO:0007669"/>
    <property type="project" value="UniProtKB-ARBA"/>
</dbReference>
<keyword evidence="4" id="KW-1185">Reference proteome</keyword>
<protein>
    <recommendedName>
        <fullName evidence="2">CAAX prenyl protease 2/Lysostaphin resistance protein A-like domain-containing protein</fullName>
    </recommendedName>
</protein>
<feature type="transmembrane region" description="Helical" evidence="1">
    <location>
        <begin position="102"/>
        <end position="120"/>
    </location>
</feature>
<keyword evidence="1" id="KW-1133">Transmembrane helix</keyword>
<feature type="domain" description="CAAX prenyl protease 2/Lysostaphin resistance protein A-like" evidence="2">
    <location>
        <begin position="101"/>
        <end position="184"/>
    </location>
</feature>
<feature type="transmembrane region" description="Helical" evidence="1">
    <location>
        <begin position="171"/>
        <end position="191"/>
    </location>
</feature>
<keyword evidence="1" id="KW-0812">Transmembrane</keyword>
<evidence type="ECO:0000256" key="1">
    <source>
        <dbReference type="SAM" id="Phobius"/>
    </source>
</evidence>
<feature type="transmembrane region" description="Helical" evidence="1">
    <location>
        <begin position="149"/>
        <end position="165"/>
    </location>
</feature>
<name>A0A2T0LD88_9BACL</name>
<comment type="caution">
    <text evidence="3">The sequence shown here is derived from an EMBL/GenBank/DDBJ whole genome shotgun (WGS) entry which is preliminary data.</text>
</comment>
<gene>
    <name evidence="3" type="ORF">CLV97_11868</name>
</gene>
<feature type="transmembrane region" description="Helical" evidence="1">
    <location>
        <begin position="59"/>
        <end position="82"/>
    </location>
</feature>
<reference evidence="3 4" key="1">
    <citation type="submission" date="2018-03" db="EMBL/GenBank/DDBJ databases">
        <title>Genomic Encyclopedia of Archaeal and Bacterial Type Strains, Phase II (KMG-II): from individual species to whole genera.</title>
        <authorList>
            <person name="Goeker M."/>
        </authorList>
    </citation>
    <scope>NUCLEOTIDE SEQUENCE [LARGE SCALE GENOMIC DNA]</scope>
    <source>
        <strain evidence="3 4">DSM 44946</strain>
    </source>
</reference>
<accession>A0A2T0LD88</accession>
<feature type="transmembrane region" description="Helical" evidence="1">
    <location>
        <begin position="22"/>
        <end position="44"/>
    </location>
</feature>
<dbReference type="EMBL" id="PVNE01000018">
    <property type="protein sequence ID" value="PRX39991.1"/>
    <property type="molecule type" value="Genomic_DNA"/>
</dbReference>
<sequence>MEDFEERGGGAQQGKPGMTDRVLLLNLYFTQFLVLLLAVIFLFFQGRLSADLFVWREGLFWAVGALLGMVAVGIEIFLALVLPAKWLDDGGINLRLFRRRSLLHIAWIALLVSVAEELLFRGAVQHWLGIWGTSLLFTLIHFRYLRQWAMASLLFVISAALGWLVEWSGTLTPAIVAHFIIDFVMGALIRLGRIPGMEVPKDKA</sequence>
<organism evidence="3 4">
    <name type="scientific">Planifilum fimeticola</name>
    <dbReference type="NCBI Taxonomy" id="201975"/>
    <lineage>
        <taxon>Bacteria</taxon>
        <taxon>Bacillati</taxon>
        <taxon>Bacillota</taxon>
        <taxon>Bacilli</taxon>
        <taxon>Bacillales</taxon>
        <taxon>Thermoactinomycetaceae</taxon>
        <taxon>Planifilum</taxon>
    </lineage>
</organism>
<proteinExistence type="predicted"/>
<keyword evidence="1" id="KW-0472">Membrane</keyword>
<evidence type="ECO:0000313" key="4">
    <source>
        <dbReference type="Proteomes" id="UP000237797"/>
    </source>
</evidence>